<dbReference type="PANTHER" id="PTHR24064">
    <property type="entry name" value="SOLUTE CARRIER FAMILY 22 MEMBER"/>
    <property type="match status" value="1"/>
</dbReference>
<dbReference type="Proteomes" id="UP000838756">
    <property type="component" value="Unassembled WGS sequence"/>
</dbReference>
<dbReference type="OrthoDB" id="2261376at2759"/>
<protein>
    <submittedName>
        <fullName evidence="8">Jg15632 protein</fullName>
    </submittedName>
</protein>
<keyword evidence="2 6" id="KW-0812">Transmembrane</keyword>
<dbReference type="CDD" id="cd17317">
    <property type="entry name" value="MFS_SLC22"/>
    <property type="match status" value="1"/>
</dbReference>
<gene>
    <name evidence="8" type="primary">jg15632</name>
    <name evidence="8" type="ORF">PAEG_LOCUS17872</name>
</gene>
<evidence type="ECO:0000256" key="2">
    <source>
        <dbReference type="ARBA" id="ARBA00022692"/>
    </source>
</evidence>
<feature type="transmembrane region" description="Helical" evidence="6">
    <location>
        <begin position="223"/>
        <end position="245"/>
    </location>
</feature>
<feature type="transmembrane region" description="Helical" evidence="6">
    <location>
        <begin position="285"/>
        <end position="304"/>
    </location>
</feature>
<evidence type="ECO:0000256" key="3">
    <source>
        <dbReference type="ARBA" id="ARBA00022989"/>
    </source>
</evidence>
<feature type="transmembrane region" description="Helical" evidence="6">
    <location>
        <begin position="257"/>
        <end position="279"/>
    </location>
</feature>
<evidence type="ECO:0000259" key="7">
    <source>
        <dbReference type="PROSITE" id="PS50850"/>
    </source>
</evidence>
<feature type="compositionally biased region" description="Basic and acidic residues" evidence="5">
    <location>
        <begin position="17"/>
        <end position="27"/>
    </location>
</feature>
<feature type="transmembrane region" description="Helical" evidence="6">
    <location>
        <begin position="404"/>
        <end position="425"/>
    </location>
</feature>
<dbReference type="SUPFAM" id="SSF103473">
    <property type="entry name" value="MFS general substrate transporter"/>
    <property type="match status" value="1"/>
</dbReference>
<feature type="transmembrane region" description="Helical" evidence="6">
    <location>
        <begin position="432"/>
        <end position="451"/>
    </location>
</feature>
<feature type="transmembrane region" description="Helical" evidence="6">
    <location>
        <begin position="457"/>
        <end position="480"/>
    </location>
</feature>
<evidence type="ECO:0000256" key="1">
    <source>
        <dbReference type="ARBA" id="ARBA00004141"/>
    </source>
</evidence>
<name>A0A8S4RU56_9NEOP</name>
<dbReference type="InterPro" id="IPR011701">
    <property type="entry name" value="MFS"/>
</dbReference>
<dbReference type="AlphaFoldDB" id="A0A8S4RU56"/>
<accession>A0A8S4RU56</accession>
<dbReference type="GO" id="GO:0016020">
    <property type="term" value="C:membrane"/>
    <property type="evidence" value="ECO:0007669"/>
    <property type="project" value="UniProtKB-SubCell"/>
</dbReference>
<feature type="transmembrane region" description="Helical" evidence="6">
    <location>
        <begin position="56"/>
        <end position="74"/>
    </location>
</feature>
<evidence type="ECO:0000256" key="6">
    <source>
        <dbReference type="SAM" id="Phobius"/>
    </source>
</evidence>
<evidence type="ECO:0000313" key="9">
    <source>
        <dbReference type="Proteomes" id="UP000838756"/>
    </source>
</evidence>
<keyword evidence="9" id="KW-1185">Reference proteome</keyword>
<sequence length="569" mass="63622">MTENHKNSDVETAQEQPKNREEDKDEKANVYEKLRDLDYVLTNELGQFGLFQLRNLLLLAVVIIITGTVHDYVFSAASTAHRCRVPECGEDEKLQKHDPEWISNAIPETSSGIASCERYAPNAIGTNGSLDYCPVTLFDQSKTIACEDFVYAKDNTVVYEFDLGCNEWLRVLAGTLCNIGMLLVLPITGYISDRYGRKIALVINVFNVGLFGLLRAFSVNYTMFLTLQIIQSTLGAGAFSSAYILAAELVGPKYRVLVGVSCSAMFATGEALLGGIAWVISPWRYMILAITVPNFFLVSYYWIISESVRWLLSKKKYTEAKQVLYTVARVNKTQISERSLEALVNMPQNSETKSNATNFGLVRTIFRSRTLFRRVCTTPILWITMTFVYYGLSINSTSLSDTMHLNYILSAVVGIPGFYIAVFVLNRIGRKATISLGYFFCAACNISFTFISKDFSTLRLIIYLFGKFFIAMVGTSLYLYTSELYPTEYRHTLLGFSSMMGRMGSIFAPLTPALMTYYHGIPSLLFGGMAIISGLLVLTQPETLGCKMPDTLEEAESLGKRENKITKSS</sequence>
<reference evidence="8" key="1">
    <citation type="submission" date="2022-03" db="EMBL/GenBank/DDBJ databases">
        <authorList>
            <person name="Lindestad O."/>
        </authorList>
    </citation>
    <scope>NUCLEOTIDE SEQUENCE</scope>
</reference>
<feature type="transmembrane region" description="Helical" evidence="6">
    <location>
        <begin position="492"/>
        <end position="511"/>
    </location>
</feature>
<feature type="transmembrane region" description="Helical" evidence="6">
    <location>
        <begin position="517"/>
        <end position="538"/>
    </location>
</feature>
<dbReference type="Pfam" id="PF07690">
    <property type="entry name" value="MFS_1"/>
    <property type="match status" value="1"/>
</dbReference>
<dbReference type="InterPro" id="IPR036259">
    <property type="entry name" value="MFS_trans_sf"/>
</dbReference>
<evidence type="ECO:0000256" key="4">
    <source>
        <dbReference type="ARBA" id="ARBA00023136"/>
    </source>
</evidence>
<feature type="transmembrane region" description="Helical" evidence="6">
    <location>
        <begin position="371"/>
        <end position="392"/>
    </location>
</feature>
<feature type="domain" description="Major facilitator superfamily (MFS) profile" evidence="7">
    <location>
        <begin position="120"/>
        <end position="545"/>
    </location>
</feature>
<organism evidence="8 9">
    <name type="scientific">Pararge aegeria aegeria</name>
    <dbReference type="NCBI Taxonomy" id="348720"/>
    <lineage>
        <taxon>Eukaryota</taxon>
        <taxon>Metazoa</taxon>
        <taxon>Ecdysozoa</taxon>
        <taxon>Arthropoda</taxon>
        <taxon>Hexapoda</taxon>
        <taxon>Insecta</taxon>
        <taxon>Pterygota</taxon>
        <taxon>Neoptera</taxon>
        <taxon>Endopterygota</taxon>
        <taxon>Lepidoptera</taxon>
        <taxon>Glossata</taxon>
        <taxon>Ditrysia</taxon>
        <taxon>Papilionoidea</taxon>
        <taxon>Nymphalidae</taxon>
        <taxon>Satyrinae</taxon>
        <taxon>Satyrini</taxon>
        <taxon>Parargina</taxon>
        <taxon>Pararge</taxon>
    </lineage>
</organism>
<dbReference type="InterPro" id="IPR020846">
    <property type="entry name" value="MFS_dom"/>
</dbReference>
<dbReference type="Gene3D" id="1.20.1250.20">
    <property type="entry name" value="MFS general substrate transporter like domains"/>
    <property type="match status" value="1"/>
</dbReference>
<evidence type="ECO:0000256" key="5">
    <source>
        <dbReference type="SAM" id="MobiDB-lite"/>
    </source>
</evidence>
<dbReference type="EMBL" id="CAKXAJ010025576">
    <property type="protein sequence ID" value="CAH2241435.1"/>
    <property type="molecule type" value="Genomic_DNA"/>
</dbReference>
<dbReference type="GO" id="GO:0022857">
    <property type="term" value="F:transmembrane transporter activity"/>
    <property type="evidence" value="ECO:0007669"/>
    <property type="project" value="InterPro"/>
</dbReference>
<proteinExistence type="predicted"/>
<keyword evidence="4 6" id="KW-0472">Membrane</keyword>
<feature type="transmembrane region" description="Helical" evidence="6">
    <location>
        <begin position="199"/>
        <end position="217"/>
    </location>
</feature>
<comment type="subcellular location">
    <subcellularLocation>
        <location evidence="1">Membrane</location>
        <topology evidence="1">Multi-pass membrane protein</topology>
    </subcellularLocation>
</comment>
<feature type="transmembrane region" description="Helical" evidence="6">
    <location>
        <begin position="168"/>
        <end position="187"/>
    </location>
</feature>
<feature type="region of interest" description="Disordered" evidence="5">
    <location>
        <begin position="1"/>
        <end position="27"/>
    </location>
</feature>
<keyword evidence="3 6" id="KW-1133">Transmembrane helix</keyword>
<evidence type="ECO:0000313" key="8">
    <source>
        <dbReference type="EMBL" id="CAH2241435.1"/>
    </source>
</evidence>
<dbReference type="PROSITE" id="PS50850">
    <property type="entry name" value="MFS"/>
    <property type="match status" value="1"/>
</dbReference>
<comment type="caution">
    <text evidence="8">The sequence shown here is derived from an EMBL/GenBank/DDBJ whole genome shotgun (WGS) entry which is preliminary data.</text>
</comment>